<protein>
    <submittedName>
        <fullName evidence="1">Uncharacterized protein</fullName>
    </submittedName>
</protein>
<evidence type="ECO:0000313" key="2">
    <source>
        <dbReference type="Proteomes" id="UP001057402"/>
    </source>
</evidence>
<dbReference type="Proteomes" id="UP001057402">
    <property type="component" value="Chromosome 10"/>
</dbReference>
<evidence type="ECO:0000313" key="1">
    <source>
        <dbReference type="EMBL" id="KAI4318752.1"/>
    </source>
</evidence>
<name>A0ACB9M5L1_9MYRT</name>
<reference evidence="2" key="1">
    <citation type="journal article" date="2023" name="Front. Plant Sci.">
        <title>Chromosomal-level genome assembly of Melastoma candidum provides insights into trichome evolution.</title>
        <authorList>
            <person name="Zhong Y."/>
            <person name="Wu W."/>
            <person name="Sun C."/>
            <person name="Zou P."/>
            <person name="Liu Y."/>
            <person name="Dai S."/>
            <person name="Zhou R."/>
        </authorList>
    </citation>
    <scope>NUCLEOTIDE SEQUENCE [LARGE SCALE GENOMIC DNA]</scope>
</reference>
<keyword evidence="2" id="KW-1185">Reference proteome</keyword>
<proteinExistence type="predicted"/>
<accession>A0ACB9M5L1</accession>
<sequence>MLKEIMIARLFGTCRYIGVGELEEVQLFYYFAESENRPEDDPLLLWLTGGPGCSALSGLIYEVGPFTFDLEAPHTYPPKLILNPYSWTKVSSMIFVDSPVGTGFSYSITQQGDSSSDTEASADLYEFMRKWLQIHPKFLKTPLYISGDSYAGIFVPMVAYLISNGNKDGLLPTMNLQGYVVGNPLTHTDSDFNSRVEFAFYKSLLSLELYESARLHCNGDYINVDPENAACVNDLKLIDKCLENVYIVMILEPHCAKLSPEPQRLLKWGSSILRDKDFLNLTHDSRDHIMWCRNYNYLSIYIWANDESVQDALHIRKGTIPEWKRCNDSISYTENVNDTVNYHRELLRRGYRGLVYSGDHDMLVPYLGTLEWINLLNMMVTTAWQPWTVDGQVAGYMVKYNDTVSQLVFSTVKGAGHTAPEYKPKECLAMIRRWLAHFPLSSDD</sequence>
<gene>
    <name evidence="1" type="ORF">MLD38_032422</name>
</gene>
<dbReference type="EMBL" id="CM042889">
    <property type="protein sequence ID" value="KAI4318752.1"/>
    <property type="molecule type" value="Genomic_DNA"/>
</dbReference>
<organism evidence="1 2">
    <name type="scientific">Melastoma candidum</name>
    <dbReference type="NCBI Taxonomy" id="119954"/>
    <lineage>
        <taxon>Eukaryota</taxon>
        <taxon>Viridiplantae</taxon>
        <taxon>Streptophyta</taxon>
        <taxon>Embryophyta</taxon>
        <taxon>Tracheophyta</taxon>
        <taxon>Spermatophyta</taxon>
        <taxon>Magnoliopsida</taxon>
        <taxon>eudicotyledons</taxon>
        <taxon>Gunneridae</taxon>
        <taxon>Pentapetalae</taxon>
        <taxon>rosids</taxon>
        <taxon>malvids</taxon>
        <taxon>Myrtales</taxon>
        <taxon>Melastomataceae</taxon>
        <taxon>Melastomatoideae</taxon>
        <taxon>Melastomateae</taxon>
        <taxon>Melastoma</taxon>
    </lineage>
</organism>
<comment type="caution">
    <text evidence="1">The sequence shown here is derived from an EMBL/GenBank/DDBJ whole genome shotgun (WGS) entry which is preliminary data.</text>
</comment>